<protein>
    <recommendedName>
        <fullName evidence="10">PBP domain-containing protein</fullName>
    </recommendedName>
</protein>
<keyword evidence="7" id="KW-0564">Palmitate</keyword>
<feature type="transmembrane region" description="Helical" evidence="9">
    <location>
        <begin position="7"/>
        <end position="30"/>
    </location>
</feature>
<keyword evidence="5" id="KW-0813">Transport</keyword>
<dbReference type="GO" id="GO:0005886">
    <property type="term" value="C:plasma membrane"/>
    <property type="evidence" value="ECO:0007669"/>
    <property type="project" value="UniProtKB-SubCell"/>
</dbReference>
<evidence type="ECO:0000256" key="2">
    <source>
        <dbReference type="ARBA" id="ARBA00004193"/>
    </source>
</evidence>
<evidence type="ECO:0000256" key="7">
    <source>
        <dbReference type="ARBA" id="ARBA00023139"/>
    </source>
</evidence>
<dbReference type="OrthoDB" id="9790048at2"/>
<comment type="subunit">
    <text evidence="4">The complex is composed of two ATP-binding proteins (PstB), two transmembrane proteins (PstC and PstA) and a solute-binding protein (PstS).</text>
</comment>
<dbReference type="GO" id="GO:0006817">
    <property type="term" value="P:phosphate ion transport"/>
    <property type="evidence" value="ECO:0007669"/>
    <property type="project" value="UniProtKB-KW"/>
</dbReference>
<dbReference type="KEGG" id="prt:AUC31_00425"/>
<keyword evidence="6" id="KW-0732">Signal</keyword>
<reference evidence="11" key="1">
    <citation type="submission" date="2016-01" db="EMBL/GenBank/DDBJ databases">
        <title>Complete genome of Planococcus rifietoensis type strain M8.</title>
        <authorList>
            <person name="See-Too W.S."/>
        </authorList>
    </citation>
    <scope>NUCLEOTIDE SEQUENCE [LARGE SCALE GENOMIC DNA]</scope>
    <source>
        <strain evidence="11">M8</strain>
    </source>
</reference>
<gene>
    <name evidence="11" type="ORF">AUC31_00425</name>
</gene>
<evidence type="ECO:0000256" key="5">
    <source>
        <dbReference type="ARBA" id="ARBA00022592"/>
    </source>
</evidence>
<dbReference type="InterPro" id="IPR024370">
    <property type="entry name" value="PBP_domain"/>
</dbReference>
<dbReference type="InterPro" id="IPR050811">
    <property type="entry name" value="Phosphate_ABC_transporter"/>
</dbReference>
<keyword evidence="9" id="KW-1133">Transmembrane helix</keyword>
<comment type="similarity">
    <text evidence="3">Belongs to the PstS family.</text>
</comment>
<keyword evidence="8" id="KW-0449">Lipoprotein</keyword>
<feature type="transmembrane region" description="Helical" evidence="9">
    <location>
        <begin position="66"/>
        <end position="83"/>
    </location>
</feature>
<evidence type="ECO:0000256" key="1">
    <source>
        <dbReference type="ARBA" id="ARBA00002841"/>
    </source>
</evidence>
<evidence type="ECO:0000313" key="11">
    <source>
        <dbReference type="EMBL" id="ALS73805.1"/>
    </source>
</evidence>
<dbReference type="AlphaFoldDB" id="A0A0U2YM55"/>
<comment type="function">
    <text evidence="1">Part of the ABC transporter complex PstSACB involved in phosphate import.</text>
</comment>
<evidence type="ECO:0000256" key="9">
    <source>
        <dbReference type="SAM" id="Phobius"/>
    </source>
</evidence>
<dbReference type="EMBL" id="CP013659">
    <property type="protein sequence ID" value="ALS73805.1"/>
    <property type="molecule type" value="Genomic_DNA"/>
</dbReference>
<organism evidence="11 12">
    <name type="scientific">Planococcus rifietoensis</name>
    <dbReference type="NCBI Taxonomy" id="200991"/>
    <lineage>
        <taxon>Bacteria</taxon>
        <taxon>Bacillati</taxon>
        <taxon>Bacillota</taxon>
        <taxon>Bacilli</taxon>
        <taxon>Bacillales</taxon>
        <taxon>Caryophanaceae</taxon>
        <taxon>Planococcus</taxon>
    </lineage>
</organism>
<dbReference type="STRING" id="200991.AUC31_00425"/>
<evidence type="ECO:0000256" key="4">
    <source>
        <dbReference type="ARBA" id="ARBA00011529"/>
    </source>
</evidence>
<evidence type="ECO:0000256" key="3">
    <source>
        <dbReference type="ARBA" id="ARBA00008725"/>
    </source>
</evidence>
<dbReference type="Pfam" id="PF12849">
    <property type="entry name" value="PBP_like_2"/>
    <property type="match status" value="1"/>
</dbReference>
<keyword evidence="12" id="KW-1185">Reference proteome</keyword>
<dbReference type="Gene3D" id="3.40.190.10">
    <property type="entry name" value="Periplasmic binding protein-like II"/>
    <property type="match status" value="2"/>
</dbReference>
<keyword evidence="5" id="KW-0592">Phosphate transport</keyword>
<keyword evidence="9" id="KW-0812">Transmembrane</keyword>
<proteinExistence type="inferred from homology"/>
<dbReference type="PANTHER" id="PTHR30570:SF1">
    <property type="entry name" value="PHOSPHATE-BINDING PROTEIN PSTS"/>
    <property type="match status" value="1"/>
</dbReference>
<evidence type="ECO:0000256" key="6">
    <source>
        <dbReference type="ARBA" id="ARBA00022729"/>
    </source>
</evidence>
<dbReference type="PANTHER" id="PTHR30570">
    <property type="entry name" value="PERIPLASMIC PHOSPHATE BINDING COMPONENT OF PHOSPHATE ABC TRANSPORTER"/>
    <property type="match status" value="1"/>
</dbReference>
<keyword evidence="9" id="KW-0472">Membrane</keyword>
<evidence type="ECO:0000256" key="8">
    <source>
        <dbReference type="ARBA" id="ARBA00023288"/>
    </source>
</evidence>
<accession>A0A0U2YM55</accession>
<name>A0A0U2YM55_9BACL</name>
<sequence>MKKLWSLIPAFAIFIAISIVGFFGGIMLLLSGERGWLPLFFFVLLFLFFIFLLSKRIGDAKRWKQTAVVFVVLAIMLAVWPLYQAYLDSIPAVSAEVDIYSYIPFQEDSKLNVLEEEPELQFEGDLPRLDGATALYPIYAAAAEMMYPEDWYEPSASEVMVNTTPFAYSNLFEGEVDAIFAAAPSQGQLKTADAKGLELTLTPIGKEAFVFFVHADNPVESLSSEDLRMIYSGEITDWSSVGGDAEEIRAFQRPEDSGSQTTLLQFMGEVPVMEAPRENIEEGMGGIIDQVAEYKNHKNALGFTFRFYGEEMAGNKVIRYLAIDGIVPSVNAIRNDEYPLTSEFYIVTTQHSSPEALELAEWFTSSQGQRLVEKAGYVLLNSSGE</sequence>
<evidence type="ECO:0000259" key="10">
    <source>
        <dbReference type="Pfam" id="PF12849"/>
    </source>
</evidence>
<dbReference type="Proteomes" id="UP000067683">
    <property type="component" value="Chromosome"/>
</dbReference>
<dbReference type="SUPFAM" id="SSF53850">
    <property type="entry name" value="Periplasmic binding protein-like II"/>
    <property type="match status" value="1"/>
</dbReference>
<evidence type="ECO:0000313" key="12">
    <source>
        <dbReference type="Proteomes" id="UP000067683"/>
    </source>
</evidence>
<feature type="domain" description="PBP" evidence="10">
    <location>
        <begin position="130"/>
        <end position="366"/>
    </location>
</feature>
<comment type="subcellular location">
    <subcellularLocation>
        <location evidence="2">Cell membrane</location>
        <topology evidence="2">Lipid-anchor</topology>
    </subcellularLocation>
</comment>
<feature type="transmembrane region" description="Helical" evidence="9">
    <location>
        <begin position="36"/>
        <end position="54"/>
    </location>
</feature>